<organism evidence="1 2">
    <name type="scientific">Camellia lanceoleosa</name>
    <dbReference type="NCBI Taxonomy" id="1840588"/>
    <lineage>
        <taxon>Eukaryota</taxon>
        <taxon>Viridiplantae</taxon>
        <taxon>Streptophyta</taxon>
        <taxon>Embryophyta</taxon>
        <taxon>Tracheophyta</taxon>
        <taxon>Spermatophyta</taxon>
        <taxon>Magnoliopsida</taxon>
        <taxon>eudicotyledons</taxon>
        <taxon>Gunneridae</taxon>
        <taxon>Pentapetalae</taxon>
        <taxon>asterids</taxon>
        <taxon>Ericales</taxon>
        <taxon>Theaceae</taxon>
        <taxon>Camellia</taxon>
    </lineage>
</organism>
<proteinExistence type="predicted"/>
<evidence type="ECO:0000313" key="1">
    <source>
        <dbReference type="EMBL" id="KAI7995764.1"/>
    </source>
</evidence>
<gene>
    <name evidence="1" type="ORF">LOK49_LG11G02214</name>
</gene>
<dbReference type="EMBL" id="CM045769">
    <property type="protein sequence ID" value="KAI7995764.1"/>
    <property type="molecule type" value="Genomic_DNA"/>
</dbReference>
<reference evidence="1 2" key="1">
    <citation type="journal article" date="2022" name="Plant J.">
        <title>Chromosome-level genome of Camellia lanceoleosa provides a valuable resource for understanding genome evolution and self-incompatibility.</title>
        <authorList>
            <person name="Gong W."/>
            <person name="Xiao S."/>
            <person name="Wang L."/>
            <person name="Liao Z."/>
            <person name="Chang Y."/>
            <person name="Mo W."/>
            <person name="Hu G."/>
            <person name="Li W."/>
            <person name="Zhao G."/>
            <person name="Zhu H."/>
            <person name="Hu X."/>
            <person name="Ji K."/>
            <person name="Xiang X."/>
            <person name="Song Q."/>
            <person name="Yuan D."/>
            <person name="Jin S."/>
            <person name="Zhang L."/>
        </authorList>
    </citation>
    <scope>NUCLEOTIDE SEQUENCE [LARGE SCALE GENOMIC DNA]</scope>
    <source>
        <strain evidence="1">SQ_2022a</strain>
    </source>
</reference>
<name>A0ACC0G5D9_9ERIC</name>
<dbReference type="Proteomes" id="UP001060215">
    <property type="component" value="Chromosome 12"/>
</dbReference>
<protein>
    <submittedName>
        <fullName evidence="1">Cytochrome c oxidase subunit 6b-2</fullName>
    </submittedName>
</protein>
<evidence type="ECO:0000313" key="2">
    <source>
        <dbReference type="Proteomes" id="UP001060215"/>
    </source>
</evidence>
<accession>A0ACC0G5D9</accession>
<keyword evidence="2" id="KW-1185">Reference proteome</keyword>
<comment type="caution">
    <text evidence="1">The sequence shown here is derived from an EMBL/GenBank/DDBJ whole genome shotgun (WGS) entry which is preliminary data.</text>
</comment>
<sequence>MSVDSVIDPHEKMRVKEVGTAPFDWRFPTTNQTSHCYSRYLEYHKAMTHQNVRSLQNAITRCVLQNG</sequence>